<keyword evidence="3" id="KW-0489">Methyltransferase</keyword>
<dbReference type="Proteomes" id="UP000622890">
    <property type="component" value="Unassembled WGS sequence"/>
</dbReference>
<evidence type="ECO:0000259" key="2">
    <source>
        <dbReference type="Pfam" id="PF05050"/>
    </source>
</evidence>
<dbReference type="AlphaFoldDB" id="A0A934SMV3"/>
<gene>
    <name evidence="3" type="ORF">JJB74_01935</name>
</gene>
<protein>
    <submittedName>
        <fullName evidence="3">FkbM family methyltransferase</fullName>
    </submittedName>
</protein>
<dbReference type="SUPFAM" id="SSF53335">
    <property type="entry name" value="S-adenosyl-L-methionine-dependent methyltransferases"/>
    <property type="match status" value="1"/>
</dbReference>
<keyword evidence="3" id="KW-0808">Transferase</keyword>
<feature type="coiled-coil region" evidence="1">
    <location>
        <begin position="283"/>
        <end position="324"/>
    </location>
</feature>
<name>A0A934SMV3_9BURK</name>
<keyword evidence="4" id="KW-1185">Reference proteome</keyword>
<evidence type="ECO:0000256" key="1">
    <source>
        <dbReference type="SAM" id="Coils"/>
    </source>
</evidence>
<evidence type="ECO:0000313" key="3">
    <source>
        <dbReference type="EMBL" id="MBK4733380.1"/>
    </source>
</evidence>
<dbReference type="InterPro" id="IPR006342">
    <property type="entry name" value="FkbM_mtfrase"/>
</dbReference>
<dbReference type="EMBL" id="JAEPBG010000001">
    <property type="protein sequence ID" value="MBK4733380.1"/>
    <property type="molecule type" value="Genomic_DNA"/>
</dbReference>
<reference evidence="3" key="1">
    <citation type="submission" date="2021-01" db="EMBL/GenBank/DDBJ databases">
        <title>Genome sequence of strain Noviherbaspirillum sp. DKR-6.</title>
        <authorList>
            <person name="Chaudhary D.K."/>
        </authorList>
    </citation>
    <scope>NUCLEOTIDE SEQUENCE</scope>
    <source>
        <strain evidence="3">DKR-6</strain>
    </source>
</reference>
<sequence length="487" mass="55395">MSFISYAQNFEDVMLWRALGHIKNGFYIDIGAQHPVIDSVSKAFYEHGWRGIHVEPVPEFADLLRKDRPDEIVLQVALGDNEGILELNVIAETGLSTAVNDYAERHKSERGFTPEKLHVPVLTLKSAFSAYCGKEIHWLKIDVEGLEEKVLRGWDSELLRPWVMIVEATIPNSIELNYSSWDRILVDANYQFVYFDGLNRFYVAKEHAELADSFSCPPNVFDHFQLSGLSGELCDLVKNQYESRLIAKDAEIRSGKDELYAIEAQLRALTTQQHSLTQSLAMAEQHLQEKQTLTQSLAIAEQRLQEKQAENDDLLERSQWLENEWKASQAQMHHLTFDLRSRSEELDQLLASSSWRVTAPLRRLATLGKSVPALPGNLLRSTARAVMPVVRPVALMAIRKVLANPAMTKKALTTLNKVPRLKQKLRRSAVYAGLINEQRGEIYTGTHSMMQEYEGDRSSISIPHQQDLSARANRILIDLQKANKVRR</sequence>
<feature type="domain" description="Methyltransferase FkbM" evidence="2">
    <location>
        <begin position="29"/>
        <end position="191"/>
    </location>
</feature>
<keyword evidence="1" id="KW-0175">Coiled coil</keyword>
<comment type="caution">
    <text evidence="3">The sequence shown here is derived from an EMBL/GenBank/DDBJ whole genome shotgun (WGS) entry which is preliminary data.</text>
</comment>
<evidence type="ECO:0000313" key="4">
    <source>
        <dbReference type="Proteomes" id="UP000622890"/>
    </source>
</evidence>
<organism evidence="3 4">
    <name type="scientific">Noviherbaspirillum pedocola</name>
    <dbReference type="NCBI Taxonomy" id="2801341"/>
    <lineage>
        <taxon>Bacteria</taxon>
        <taxon>Pseudomonadati</taxon>
        <taxon>Pseudomonadota</taxon>
        <taxon>Betaproteobacteria</taxon>
        <taxon>Burkholderiales</taxon>
        <taxon>Oxalobacteraceae</taxon>
        <taxon>Noviherbaspirillum</taxon>
    </lineage>
</organism>
<accession>A0A934SMV3</accession>
<dbReference type="GO" id="GO:0032259">
    <property type="term" value="P:methylation"/>
    <property type="evidence" value="ECO:0007669"/>
    <property type="project" value="UniProtKB-KW"/>
</dbReference>
<dbReference type="Gene3D" id="3.40.50.150">
    <property type="entry name" value="Vaccinia Virus protein VP39"/>
    <property type="match status" value="1"/>
</dbReference>
<dbReference type="NCBIfam" id="TIGR01444">
    <property type="entry name" value="fkbM_fam"/>
    <property type="match status" value="1"/>
</dbReference>
<proteinExistence type="predicted"/>
<dbReference type="GO" id="GO:0008168">
    <property type="term" value="F:methyltransferase activity"/>
    <property type="evidence" value="ECO:0007669"/>
    <property type="project" value="UniProtKB-KW"/>
</dbReference>
<dbReference type="Pfam" id="PF05050">
    <property type="entry name" value="Methyltransf_21"/>
    <property type="match status" value="1"/>
</dbReference>
<dbReference type="InterPro" id="IPR029063">
    <property type="entry name" value="SAM-dependent_MTases_sf"/>
</dbReference>
<dbReference type="RefSeq" id="WP_200590135.1">
    <property type="nucleotide sequence ID" value="NZ_JAEPBG010000001.1"/>
</dbReference>